<sequence>MLTEIALQHRVIPGIAEFARGGLPTPAATDDGNEWVDGFCWLYCGQRWTRVLWIGPASVAGAQAPMYACGPCVRELQARVWESLLTRDEPAPPDQPNEATAAGLPSDRRTGRHRGQSRFLRRS</sequence>
<reference evidence="2" key="1">
    <citation type="journal article" date="2014" name="Int. J. Syst. Evol. Microbiol.">
        <title>Complete genome sequence of Corynebacterium casei LMG S-19264T (=DSM 44701T), isolated from a smear-ripened cheese.</title>
        <authorList>
            <consortium name="US DOE Joint Genome Institute (JGI-PGF)"/>
            <person name="Walter F."/>
            <person name="Albersmeier A."/>
            <person name="Kalinowski J."/>
            <person name="Ruckert C."/>
        </authorList>
    </citation>
    <scope>NUCLEOTIDE SEQUENCE</scope>
    <source>
        <strain evidence="2">JCM 3131</strain>
    </source>
</reference>
<evidence type="ECO:0000256" key="1">
    <source>
        <dbReference type="SAM" id="MobiDB-lite"/>
    </source>
</evidence>
<dbReference type="EMBL" id="BMQK01000013">
    <property type="protein sequence ID" value="GGQ74894.1"/>
    <property type="molecule type" value="Genomic_DNA"/>
</dbReference>
<keyword evidence="3" id="KW-1185">Reference proteome</keyword>
<proteinExistence type="predicted"/>
<feature type="compositionally biased region" description="Basic residues" evidence="1">
    <location>
        <begin position="110"/>
        <end position="123"/>
    </location>
</feature>
<feature type="region of interest" description="Disordered" evidence="1">
    <location>
        <begin position="85"/>
        <end position="123"/>
    </location>
</feature>
<gene>
    <name evidence="2" type="ORF">GCM10010145_50770</name>
</gene>
<accession>A0A918BK83</accession>
<evidence type="ECO:0000313" key="2">
    <source>
        <dbReference type="EMBL" id="GGQ74894.1"/>
    </source>
</evidence>
<protein>
    <submittedName>
        <fullName evidence="2">Uncharacterized protein</fullName>
    </submittedName>
</protein>
<reference evidence="2" key="2">
    <citation type="submission" date="2020-09" db="EMBL/GenBank/DDBJ databases">
        <authorList>
            <person name="Sun Q."/>
            <person name="Ohkuma M."/>
        </authorList>
    </citation>
    <scope>NUCLEOTIDE SEQUENCE</scope>
    <source>
        <strain evidence="2">JCM 3131</strain>
    </source>
</reference>
<organism evidence="2 3">
    <name type="scientific">Streptomyces ruber</name>
    <dbReference type="NCBI Taxonomy" id="83378"/>
    <lineage>
        <taxon>Bacteria</taxon>
        <taxon>Bacillati</taxon>
        <taxon>Actinomycetota</taxon>
        <taxon>Actinomycetes</taxon>
        <taxon>Kitasatosporales</taxon>
        <taxon>Streptomycetaceae</taxon>
        <taxon>Streptomyces</taxon>
    </lineage>
</organism>
<name>A0A918BK83_9ACTN</name>
<evidence type="ECO:0000313" key="3">
    <source>
        <dbReference type="Proteomes" id="UP000620156"/>
    </source>
</evidence>
<comment type="caution">
    <text evidence="2">The sequence shown here is derived from an EMBL/GenBank/DDBJ whole genome shotgun (WGS) entry which is preliminary data.</text>
</comment>
<dbReference type="AlphaFoldDB" id="A0A918BK83"/>
<dbReference type="Proteomes" id="UP000620156">
    <property type="component" value="Unassembled WGS sequence"/>
</dbReference>